<sequence length="31" mass="3558">MKYVIIAILFLVCSVCYGAKYKRTPPKEPLI</sequence>
<protein>
    <submittedName>
        <fullName evidence="1">Uncharacterized protein</fullName>
    </submittedName>
</protein>
<reference evidence="1" key="1">
    <citation type="journal article" date="2015" name="Nature">
        <title>Complex archaea that bridge the gap between prokaryotes and eukaryotes.</title>
        <authorList>
            <person name="Spang A."/>
            <person name="Saw J.H."/>
            <person name="Jorgensen S.L."/>
            <person name="Zaremba-Niedzwiedzka K."/>
            <person name="Martijn J."/>
            <person name="Lind A.E."/>
            <person name="van Eijk R."/>
            <person name="Schleper C."/>
            <person name="Guy L."/>
            <person name="Ettema T.J."/>
        </authorList>
    </citation>
    <scope>NUCLEOTIDE SEQUENCE</scope>
</reference>
<feature type="non-terminal residue" evidence="1">
    <location>
        <position position="31"/>
    </location>
</feature>
<organism evidence="1">
    <name type="scientific">marine sediment metagenome</name>
    <dbReference type="NCBI Taxonomy" id="412755"/>
    <lineage>
        <taxon>unclassified sequences</taxon>
        <taxon>metagenomes</taxon>
        <taxon>ecological metagenomes</taxon>
    </lineage>
</organism>
<proteinExistence type="predicted"/>
<gene>
    <name evidence="1" type="ORF">LCGC14_2821970</name>
</gene>
<accession>A0A0F8YGJ2</accession>
<dbReference type="AlphaFoldDB" id="A0A0F8YGJ2"/>
<dbReference type="EMBL" id="LAZR01053512">
    <property type="protein sequence ID" value="KKK80588.1"/>
    <property type="molecule type" value="Genomic_DNA"/>
</dbReference>
<comment type="caution">
    <text evidence="1">The sequence shown here is derived from an EMBL/GenBank/DDBJ whole genome shotgun (WGS) entry which is preliminary data.</text>
</comment>
<name>A0A0F8YGJ2_9ZZZZ</name>
<evidence type="ECO:0000313" key="1">
    <source>
        <dbReference type="EMBL" id="KKK80588.1"/>
    </source>
</evidence>